<evidence type="ECO:0000256" key="3">
    <source>
        <dbReference type="ARBA" id="ARBA00022475"/>
    </source>
</evidence>
<feature type="transmembrane region" description="Helical" evidence="7">
    <location>
        <begin position="244"/>
        <end position="264"/>
    </location>
</feature>
<dbReference type="InterPro" id="IPR051393">
    <property type="entry name" value="ABC_transporter_permease"/>
</dbReference>
<evidence type="ECO:0000256" key="6">
    <source>
        <dbReference type="ARBA" id="ARBA00023136"/>
    </source>
</evidence>
<comment type="subcellular location">
    <subcellularLocation>
        <location evidence="1 7">Cell membrane</location>
        <topology evidence="1 7">Multi-pass membrane protein</topology>
    </subcellularLocation>
</comment>
<evidence type="ECO:0000259" key="8">
    <source>
        <dbReference type="PROSITE" id="PS50928"/>
    </source>
</evidence>
<feature type="transmembrane region" description="Helical" evidence="7">
    <location>
        <begin position="86"/>
        <end position="106"/>
    </location>
</feature>
<gene>
    <name evidence="9" type="ORF">ABIE08_001392</name>
</gene>
<keyword evidence="10" id="KW-1185">Reference proteome</keyword>
<dbReference type="InterPro" id="IPR035906">
    <property type="entry name" value="MetI-like_sf"/>
</dbReference>
<dbReference type="PANTHER" id="PTHR30193:SF37">
    <property type="entry name" value="INNER MEMBRANE ABC TRANSPORTER PERMEASE PROTEIN YCJO"/>
    <property type="match status" value="1"/>
</dbReference>
<evidence type="ECO:0000256" key="4">
    <source>
        <dbReference type="ARBA" id="ARBA00022692"/>
    </source>
</evidence>
<dbReference type="InterPro" id="IPR000515">
    <property type="entry name" value="MetI-like"/>
</dbReference>
<keyword evidence="5 7" id="KW-1133">Transmembrane helix</keyword>
<comment type="caution">
    <text evidence="9">The sequence shown here is derived from an EMBL/GenBank/DDBJ whole genome shotgun (WGS) entry which is preliminary data.</text>
</comment>
<dbReference type="CDD" id="cd06261">
    <property type="entry name" value="TM_PBP2"/>
    <property type="match status" value="1"/>
</dbReference>
<proteinExistence type="inferred from homology"/>
<dbReference type="EMBL" id="JBEPSM010000001">
    <property type="protein sequence ID" value="MET4633479.1"/>
    <property type="molecule type" value="Genomic_DNA"/>
</dbReference>
<keyword evidence="9" id="KW-0762">Sugar transport</keyword>
<feature type="domain" description="ABC transmembrane type-1" evidence="8">
    <location>
        <begin position="49"/>
        <end position="260"/>
    </location>
</feature>
<dbReference type="Gene3D" id="1.10.3720.10">
    <property type="entry name" value="MetI-like"/>
    <property type="match status" value="1"/>
</dbReference>
<keyword evidence="2 7" id="KW-0813">Transport</keyword>
<dbReference type="Proteomes" id="UP001549321">
    <property type="component" value="Unassembled WGS sequence"/>
</dbReference>
<dbReference type="PANTHER" id="PTHR30193">
    <property type="entry name" value="ABC TRANSPORTER PERMEASE PROTEIN"/>
    <property type="match status" value="1"/>
</dbReference>
<evidence type="ECO:0000256" key="5">
    <source>
        <dbReference type="ARBA" id="ARBA00022989"/>
    </source>
</evidence>
<evidence type="ECO:0000256" key="1">
    <source>
        <dbReference type="ARBA" id="ARBA00004651"/>
    </source>
</evidence>
<reference evidence="9 10" key="1">
    <citation type="submission" date="2024-06" db="EMBL/GenBank/DDBJ databases">
        <title>Sorghum-associated microbial communities from plants grown in Nebraska, USA.</title>
        <authorList>
            <person name="Schachtman D."/>
        </authorList>
    </citation>
    <scope>NUCLEOTIDE SEQUENCE [LARGE SCALE GENOMIC DNA]</scope>
    <source>
        <strain evidence="9 10">3207</strain>
    </source>
</reference>
<dbReference type="SUPFAM" id="SSF161098">
    <property type="entry name" value="MetI-like"/>
    <property type="match status" value="1"/>
</dbReference>
<keyword evidence="3" id="KW-1003">Cell membrane</keyword>
<protein>
    <submittedName>
        <fullName evidence="9">ABC-type sugar transport system permease subunit</fullName>
    </submittedName>
</protein>
<accession>A0ABV2QWT6</accession>
<evidence type="ECO:0000313" key="10">
    <source>
        <dbReference type="Proteomes" id="UP001549321"/>
    </source>
</evidence>
<sequence>MYLAIFQLYPVLYAVYISFHKYDLMSPPVFTGLSNYTRLASDEQFLRSLWVTAFYVFWTIIPVIGLSFVLGGLLSTLGRSRSVWRFLLYLPSILPFVSVALVWKLMFNQRGPINDALNSAGMASIPWLTNSAYAPWALIFMSWWHATSYYTIIFLAGFLTLPRDCFEAARLDGAKLLPMIRHITIPLMRPTIALVVVLATVNGLKAFVFQQVLTDGGPANATQILTILIYKTAFSYLDMGRASTYSIVLFGCIMLLSLIQIWLISGRRDA</sequence>
<comment type="similarity">
    <text evidence="7">Belongs to the binding-protein-dependent transport system permease family.</text>
</comment>
<dbReference type="PROSITE" id="PS50928">
    <property type="entry name" value="ABC_TM1"/>
    <property type="match status" value="1"/>
</dbReference>
<name>A0ABV2QWT6_9HYPH</name>
<dbReference type="Pfam" id="PF00528">
    <property type="entry name" value="BPD_transp_1"/>
    <property type="match status" value="1"/>
</dbReference>
<evidence type="ECO:0000256" key="7">
    <source>
        <dbReference type="RuleBase" id="RU363032"/>
    </source>
</evidence>
<keyword evidence="4 7" id="KW-0812">Transmembrane</keyword>
<organism evidence="9 10">
    <name type="scientific">Kaistia defluvii</name>
    <dbReference type="NCBI Taxonomy" id="410841"/>
    <lineage>
        <taxon>Bacteria</taxon>
        <taxon>Pseudomonadati</taxon>
        <taxon>Pseudomonadota</taxon>
        <taxon>Alphaproteobacteria</taxon>
        <taxon>Hyphomicrobiales</taxon>
        <taxon>Kaistiaceae</taxon>
        <taxon>Kaistia</taxon>
    </lineage>
</organism>
<evidence type="ECO:0000313" key="9">
    <source>
        <dbReference type="EMBL" id="MET4633479.1"/>
    </source>
</evidence>
<evidence type="ECO:0000256" key="2">
    <source>
        <dbReference type="ARBA" id="ARBA00022448"/>
    </source>
</evidence>
<feature type="transmembrane region" description="Helical" evidence="7">
    <location>
        <begin position="49"/>
        <end position="74"/>
    </location>
</feature>
<feature type="transmembrane region" description="Helical" evidence="7">
    <location>
        <begin position="136"/>
        <end position="161"/>
    </location>
</feature>
<keyword evidence="6 7" id="KW-0472">Membrane</keyword>